<dbReference type="EMBL" id="CP066796">
    <property type="protein sequence ID" value="QSI91827.1"/>
    <property type="molecule type" value="Genomic_DNA"/>
</dbReference>
<dbReference type="Proteomes" id="UP000662840">
    <property type="component" value="Chromosome"/>
</dbReference>
<dbReference type="GeneID" id="97604389"/>
<sequence>MRAGWRHARRKEQPAVVLRIDHRPTLYGRPVVLAYDLLMLQVLFVQCQFSMIMESILLRARRRAEEAPR</sequence>
<dbReference type="RefSeq" id="WP_033477755.1">
    <property type="nucleotide sequence ID" value="NZ_CP024970.1"/>
</dbReference>
<organism evidence="1 2">
    <name type="scientific">Erwinia amylovora</name>
    <name type="common">Fire blight bacteria</name>
    <dbReference type="NCBI Taxonomy" id="552"/>
    <lineage>
        <taxon>Bacteria</taxon>
        <taxon>Pseudomonadati</taxon>
        <taxon>Pseudomonadota</taxon>
        <taxon>Gammaproteobacteria</taxon>
        <taxon>Enterobacterales</taxon>
        <taxon>Erwiniaceae</taxon>
        <taxon>Erwinia</taxon>
    </lineage>
</organism>
<protein>
    <submittedName>
        <fullName evidence="1">Uncharacterized protein</fullName>
    </submittedName>
</protein>
<reference evidence="1 2" key="1">
    <citation type="submission" date="2020-12" db="EMBL/GenBank/DDBJ databases">
        <title>Genome sequence of Erwinia amylovora ATCC15580, a type strain.</title>
        <authorList>
            <person name="Kang I.-J."/>
            <person name="Roh E."/>
        </authorList>
    </citation>
    <scope>NUCLEOTIDE SEQUENCE [LARGE SCALE GENOMIC DNA]</scope>
    <source>
        <strain evidence="1 2">ATCC 15580</strain>
    </source>
</reference>
<keyword evidence="2" id="KW-1185">Reference proteome</keyword>
<evidence type="ECO:0000313" key="2">
    <source>
        <dbReference type="Proteomes" id="UP000662840"/>
    </source>
</evidence>
<proteinExistence type="predicted"/>
<accession>A0ABX7MJ09</accession>
<evidence type="ECO:0000313" key="1">
    <source>
        <dbReference type="EMBL" id="QSI91827.1"/>
    </source>
</evidence>
<gene>
    <name evidence="1" type="ORF">JGC47_00360</name>
</gene>
<name>A0ABX7MJ09_ERWAM</name>